<dbReference type="Proteomes" id="UP000274082">
    <property type="component" value="Chromosome 20"/>
</dbReference>
<reference evidence="1 2" key="1">
    <citation type="journal article" date="2018" name="Sci. Rep.">
        <title>A complete Leishmania donovani reference genome identifies novel genetic variations associated with virulence.</title>
        <authorList>
            <person name="Lypaczewski P."/>
            <person name="Hoshizaki J."/>
            <person name="Zhang W.-W."/>
            <person name="McCall L.-I."/>
            <person name="Torcivia-Rodriguez J."/>
            <person name="Simonyan V."/>
            <person name="Kaur A."/>
            <person name="Dewar K."/>
            <person name="Matlashewski G."/>
        </authorList>
    </citation>
    <scope>NUCLEOTIDE SEQUENCE [LARGE SCALE GENOMIC DNA]</scope>
    <source>
        <strain evidence="1 2">LdCL</strain>
    </source>
</reference>
<organism evidence="1 2">
    <name type="scientific">Leishmania donovani</name>
    <dbReference type="NCBI Taxonomy" id="5661"/>
    <lineage>
        <taxon>Eukaryota</taxon>
        <taxon>Discoba</taxon>
        <taxon>Euglenozoa</taxon>
        <taxon>Kinetoplastea</taxon>
        <taxon>Metakinetoplastina</taxon>
        <taxon>Trypanosomatida</taxon>
        <taxon>Trypanosomatidae</taxon>
        <taxon>Leishmaniinae</taxon>
        <taxon>Leishmania</taxon>
    </lineage>
</organism>
<accession>A0A3S7WVU3</accession>
<keyword evidence="2" id="KW-1185">Reference proteome</keyword>
<dbReference type="AlphaFoldDB" id="A0A3S7WVU3"/>
<name>A0A3S7WVU3_LEIDO</name>
<gene>
    <name evidence="1" type="ORF">LdCL_200008550</name>
</gene>
<sequence>MPATPLSFHTSDRGHLRVLTGSSTHGASGAQIDAALRMSVVIPSMAWRQSEPRQCRRVRHPWDGQCASLTRTYLTRPSHCPAGGVVGSLGHPDGGTAWRPAQWERLCGDLRGGDGGRSLSPRRCSDE</sequence>
<evidence type="ECO:0000313" key="2">
    <source>
        <dbReference type="Proteomes" id="UP000274082"/>
    </source>
</evidence>
<dbReference type="EMBL" id="CP029519">
    <property type="protein sequence ID" value="AYU78317.1"/>
    <property type="molecule type" value="Genomic_DNA"/>
</dbReference>
<dbReference type="OrthoDB" id="10464269at2759"/>
<dbReference type="VEuPathDB" id="TriTrypDB:LdCL_200008550"/>
<evidence type="ECO:0000313" key="1">
    <source>
        <dbReference type="EMBL" id="AYU78317.1"/>
    </source>
</evidence>
<proteinExistence type="predicted"/>
<protein>
    <submittedName>
        <fullName evidence="1">Uncharacterized protein</fullName>
    </submittedName>
</protein>
<dbReference type="VEuPathDB" id="TriTrypDB:LdBPK_200380.1"/>